<dbReference type="OrthoDB" id="1724197at2759"/>
<dbReference type="FunFam" id="2.40.160.50:FF:000008">
    <property type="entry name" value="Mitochondrial outer membrane beta-barrel protein Tob55"/>
    <property type="match status" value="1"/>
</dbReference>
<keyword evidence="5" id="KW-0472">Membrane</keyword>
<evidence type="ECO:0000313" key="7">
    <source>
        <dbReference type="EMBL" id="KAG9241466.1"/>
    </source>
</evidence>
<dbReference type="Pfam" id="PF01103">
    <property type="entry name" value="Omp85"/>
    <property type="match status" value="1"/>
</dbReference>
<feature type="domain" description="Bacterial surface antigen (D15)" evidence="6">
    <location>
        <begin position="197"/>
        <end position="540"/>
    </location>
</feature>
<dbReference type="PANTHER" id="PTHR12815">
    <property type="entry name" value="SORTING AND ASSEMBLY MACHINERY SAMM50 PROTEIN FAMILY MEMBER"/>
    <property type="match status" value="1"/>
</dbReference>
<evidence type="ECO:0000256" key="2">
    <source>
        <dbReference type="ARBA" id="ARBA00010913"/>
    </source>
</evidence>
<dbReference type="InterPro" id="IPR000184">
    <property type="entry name" value="Bac_surfAg_D15"/>
</dbReference>
<dbReference type="GO" id="GO:0045040">
    <property type="term" value="P:protein insertion into mitochondrial outer membrane"/>
    <property type="evidence" value="ECO:0007669"/>
    <property type="project" value="TreeGrafter"/>
</dbReference>
<dbReference type="Gene3D" id="2.40.160.50">
    <property type="entry name" value="membrane protein fhac: a member of the omp85/tpsb transporter family"/>
    <property type="match status" value="1"/>
</dbReference>
<keyword evidence="3" id="KW-1134">Transmembrane beta strand</keyword>
<evidence type="ECO:0000256" key="5">
    <source>
        <dbReference type="ARBA" id="ARBA00023136"/>
    </source>
</evidence>
<dbReference type="EMBL" id="MU254208">
    <property type="protein sequence ID" value="KAG9241466.1"/>
    <property type="molecule type" value="Genomic_DNA"/>
</dbReference>
<dbReference type="AlphaFoldDB" id="A0A9P7YXH8"/>
<evidence type="ECO:0000256" key="3">
    <source>
        <dbReference type="ARBA" id="ARBA00022452"/>
    </source>
</evidence>
<sequence>MCYNARDTRLSIESYAQCGCIILAMVSSTDIGEPDLFESLSRQVDHEKAAARDKEAEERFRTQARRAEKRLGELIGTNSSLPVTINSINLIGGTYTRRSFLDKVFDPLLSANRDRPYTLSEALHQVGTAATKLQRFEIFHEPISTFIGRPDPTNPTSTPSDIDIYINARERGRLMVKSGTDVGNVEGSAYANVKLRNLFGGAEALDLYTSMGTRTRSAYQAIFDTPILSDPDKRLSVDVLSSTTSKFWASHEEILKGGGIKYSWASPLGTRHKVGYTCVCRQITGLASNASPIVRGDAGDSVKSSISHEWVSDQRNNPFLPTKGYLLKTVSEIAGWGPLQGDVAFWKSEMETIGAISIPIPGIEGESGVSLSSSLRMGFLYPLPVSFNTMSKPSRINDRFQLGGPTDVRGFATSGLGPHNGQDAVGGDIYAAASTNLLFPFPRVSKDTPLRLQVFANAGRLLALKDSEGKGRSENSTEAQKDFYGSLAQLVDGIPSLSAGVGVVYAHPVARFELNFSLPLVVRRGEVGRKGLQFGVGISFM</sequence>
<reference evidence="7" key="1">
    <citation type="journal article" date="2021" name="IMA Fungus">
        <title>Genomic characterization of three marine fungi, including Emericellopsis atlantica sp. nov. with signatures of a generalist lifestyle and marine biomass degradation.</title>
        <authorList>
            <person name="Hagestad O.C."/>
            <person name="Hou L."/>
            <person name="Andersen J.H."/>
            <person name="Hansen E.H."/>
            <person name="Altermark B."/>
            <person name="Li C."/>
            <person name="Kuhnert E."/>
            <person name="Cox R.J."/>
            <person name="Crous P.W."/>
            <person name="Spatafora J.W."/>
            <person name="Lail K."/>
            <person name="Amirebrahimi M."/>
            <person name="Lipzen A."/>
            <person name="Pangilinan J."/>
            <person name="Andreopoulos W."/>
            <person name="Hayes R.D."/>
            <person name="Ng V."/>
            <person name="Grigoriev I.V."/>
            <person name="Jackson S.A."/>
            <person name="Sutton T.D.S."/>
            <person name="Dobson A.D.W."/>
            <person name="Rama T."/>
        </authorList>
    </citation>
    <scope>NUCLEOTIDE SEQUENCE</scope>
    <source>
        <strain evidence="7">TRa3180A</strain>
    </source>
</reference>
<dbReference type="GO" id="GO:0005741">
    <property type="term" value="C:mitochondrial outer membrane"/>
    <property type="evidence" value="ECO:0007669"/>
    <property type="project" value="UniProtKB-SubCell"/>
</dbReference>
<organism evidence="7 8">
    <name type="scientific">Calycina marina</name>
    <dbReference type="NCBI Taxonomy" id="1763456"/>
    <lineage>
        <taxon>Eukaryota</taxon>
        <taxon>Fungi</taxon>
        <taxon>Dikarya</taxon>
        <taxon>Ascomycota</taxon>
        <taxon>Pezizomycotina</taxon>
        <taxon>Leotiomycetes</taxon>
        <taxon>Helotiales</taxon>
        <taxon>Pezizellaceae</taxon>
        <taxon>Calycina</taxon>
    </lineage>
</organism>
<protein>
    <submittedName>
        <fullName evidence="7">Surface antigen-domain-containing protein</fullName>
    </submittedName>
</protein>
<dbReference type="InterPro" id="IPR039910">
    <property type="entry name" value="D15-like"/>
</dbReference>
<comment type="caution">
    <text evidence="7">The sequence shown here is derived from an EMBL/GenBank/DDBJ whole genome shotgun (WGS) entry which is preliminary data.</text>
</comment>
<evidence type="ECO:0000256" key="1">
    <source>
        <dbReference type="ARBA" id="ARBA00004374"/>
    </source>
</evidence>
<gene>
    <name evidence="7" type="ORF">BJ878DRAFT_545220</name>
</gene>
<comment type="similarity">
    <text evidence="2">Belongs to the SAM50/omp85 family.</text>
</comment>
<dbReference type="Proteomes" id="UP000887226">
    <property type="component" value="Unassembled WGS sequence"/>
</dbReference>
<dbReference type="PANTHER" id="PTHR12815:SF18">
    <property type="entry name" value="SORTING AND ASSEMBLY MACHINERY COMPONENT 50 HOMOLOG"/>
    <property type="match status" value="1"/>
</dbReference>
<accession>A0A9P7YXH8</accession>
<evidence type="ECO:0000256" key="4">
    <source>
        <dbReference type="ARBA" id="ARBA00022692"/>
    </source>
</evidence>
<name>A0A9P7YXH8_9HELO</name>
<keyword evidence="8" id="KW-1185">Reference proteome</keyword>
<comment type="subcellular location">
    <subcellularLocation>
        <location evidence="1">Mitochondrion outer membrane</location>
        <topology evidence="1">Multi-pass membrane protein</topology>
    </subcellularLocation>
</comment>
<proteinExistence type="inferred from homology"/>
<evidence type="ECO:0000313" key="8">
    <source>
        <dbReference type="Proteomes" id="UP000887226"/>
    </source>
</evidence>
<evidence type="ECO:0000259" key="6">
    <source>
        <dbReference type="Pfam" id="PF01103"/>
    </source>
</evidence>
<keyword evidence="4" id="KW-0812">Transmembrane</keyword>